<dbReference type="GO" id="GO:0043176">
    <property type="term" value="F:amine binding"/>
    <property type="evidence" value="ECO:0007669"/>
    <property type="project" value="InterPro"/>
</dbReference>
<dbReference type="EMBL" id="GIKN01003733">
    <property type="protein sequence ID" value="NIE46006.1"/>
    <property type="molecule type" value="Transcribed_RNA"/>
</dbReference>
<feature type="chain" id="PRO_5026029413" evidence="1">
    <location>
        <begin position="17"/>
        <end position="181"/>
    </location>
</feature>
<dbReference type="GO" id="GO:0030682">
    <property type="term" value="P:symbiont-mediated perturbation of host defenses"/>
    <property type="evidence" value="ECO:0007669"/>
    <property type="project" value="InterPro"/>
</dbReference>
<dbReference type="Pfam" id="PF02098">
    <property type="entry name" value="His_binding"/>
    <property type="match status" value="1"/>
</dbReference>
<dbReference type="InterPro" id="IPR012674">
    <property type="entry name" value="Calycin"/>
</dbReference>
<sequence>MRCLLALAFLVVAANALYYETKPELGKYQDEAKCFPYETYWYVVYRTFEHDPYLDHGKCAYVAQTKPLVNETAHAHLKDATGQVLDFTTELHKTEGYKYYNKHNVTLLNGPKKGHSVSLYSAYSDCNECKVYRHPYIGENACSLLVPAHRKNNLTHSCKFIFHLLCGSNYETVYDETCKAK</sequence>
<organism evidence="2">
    <name type="scientific">Rhipicephalus microplus</name>
    <name type="common">Cattle tick</name>
    <name type="synonym">Boophilus microplus</name>
    <dbReference type="NCBI Taxonomy" id="6941"/>
    <lineage>
        <taxon>Eukaryota</taxon>
        <taxon>Metazoa</taxon>
        <taxon>Ecdysozoa</taxon>
        <taxon>Arthropoda</taxon>
        <taxon>Chelicerata</taxon>
        <taxon>Arachnida</taxon>
        <taxon>Acari</taxon>
        <taxon>Parasitiformes</taxon>
        <taxon>Ixodida</taxon>
        <taxon>Ixodoidea</taxon>
        <taxon>Ixodidae</taxon>
        <taxon>Rhipicephalinae</taxon>
        <taxon>Rhipicephalus</taxon>
        <taxon>Boophilus</taxon>
    </lineage>
</organism>
<dbReference type="InterPro" id="IPR002970">
    <property type="entry name" value="Tick_his-bd"/>
</dbReference>
<accession>A0A6G5A745</accession>
<name>A0A6G5A745_RHIMP</name>
<keyword evidence="1" id="KW-0732">Signal</keyword>
<dbReference type="SUPFAM" id="SSF50814">
    <property type="entry name" value="Lipocalins"/>
    <property type="match status" value="1"/>
</dbReference>
<proteinExistence type="predicted"/>
<protein>
    <submittedName>
        <fullName evidence="2">Putative lipocalin</fullName>
    </submittedName>
</protein>
<feature type="signal peptide" evidence="1">
    <location>
        <begin position="1"/>
        <end position="16"/>
    </location>
</feature>
<reference evidence="2" key="1">
    <citation type="submission" date="2020-03" db="EMBL/GenBank/DDBJ databases">
        <title>A transcriptome and proteome of the tick Rhipicephalus microplus shaped by the genetic composition of its hosts and developmental stage.</title>
        <authorList>
            <person name="Garcia G.R."/>
            <person name="Ribeiro J.M.C."/>
            <person name="Maruyama S.R."/>
            <person name="Gardinasse L.G."/>
            <person name="Nelson K."/>
            <person name="Ferreira B.R."/>
            <person name="Andrade T.G."/>
            <person name="Santos I.K.F.M."/>
        </authorList>
    </citation>
    <scope>NUCLEOTIDE SEQUENCE</scope>
    <source>
        <strain evidence="2">NSGR</strain>
        <tissue evidence="2">Salivary glands</tissue>
    </source>
</reference>
<evidence type="ECO:0000313" key="2">
    <source>
        <dbReference type="EMBL" id="NIE46006.1"/>
    </source>
</evidence>
<dbReference type="OrthoDB" id="6486909at2759"/>
<dbReference type="VEuPathDB" id="VectorBase:LOC119173449"/>
<dbReference type="AlphaFoldDB" id="A0A6G5A745"/>
<dbReference type="Gene3D" id="2.40.128.20">
    <property type="match status" value="1"/>
</dbReference>
<evidence type="ECO:0000256" key="1">
    <source>
        <dbReference type="SAM" id="SignalP"/>
    </source>
</evidence>